<dbReference type="Pfam" id="PF00069">
    <property type="entry name" value="Pkinase"/>
    <property type="match status" value="1"/>
</dbReference>
<accession>A0AAV1USM7</accession>
<evidence type="ECO:0000256" key="1">
    <source>
        <dbReference type="SAM" id="MobiDB-lite"/>
    </source>
</evidence>
<evidence type="ECO:0000313" key="4">
    <source>
        <dbReference type="EMBL" id="CAK7936390.1"/>
    </source>
</evidence>
<dbReference type="SMART" id="SM00220">
    <property type="entry name" value="S_TKc"/>
    <property type="match status" value="1"/>
</dbReference>
<gene>
    <name evidence="4" type="ORF">PM001_LOCUS21540</name>
</gene>
<dbReference type="Gene3D" id="1.10.510.10">
    <property type="entry name" value="Transferase(Phosphotransferase) domain 1"/>
    <property type="match status" value="1"/>
</dbReference>
<reference evidence="4" key="1">
    <citation type="submission" date="2024-01" db="EMBL/GenBank/DDBJ databases">
        <authorList>
            <person name="Webb A."/>
        </authorList>
    </citation>
    <scope>NUCLEOTIDE SEQUENCE</scope>
    <source>
        <strain evidence="4">Pm1</strain>
    </source>
</reference>
<feature type="transmembrane region" description="Helical" evidence="2">
    <location>
        <begin position="172"/>
        <end position="196"/>
    </location>
</feature>
<feature type="domain" description="Protein kinase" evidence="3">
    <location>
        <begin position="268"/>
        <end position="542"/>
    </location>
</feature>
<dbReference type="PROSITE" id="PS50011">
    <property type="entry name" value="PROTEIN_KINASE_DOM"/>
    <property type="match status" value="1"/>
</dbReference>
<evidence type="ECO:0000259" key="3">
    <source>
        <dbReference type="PROSITE" id="PS50011"/>
    </source>
</evidence>
<evidence type="ECO:0000256" key="2">
    <source>
        <dbReference type="SAM" id="Phobius"/>
    </source>
</evidence>
<keyword evidence="2" id="KW-1133">Transmembrane helix</keyword>
<keyword evidence="2" id="KW-0472">Membrane</keyword>
<proteinExistence type="predicted"/>
<comment type="caution">
    <text evidence="4">The sequence shown here is derived from an EMBL/GenBank/DDBJ whole genome shotgun (WGS) entry which is preliminary data.</text>
</comment>
<dbReference type="Gene3D" id="3.30.200.20">
    <property type="entry name" value="Phosphorylase Kinase, domain 1"/>
    <property type="match status" value="1"/>
</dbReference>
<dbReference type="InterPro" id="IPR011009">
    <property type="entry name" value="Kinase-like_dom_sf"/>
</dbReference>
<dbReference type="InterPro" id="IPR051681">
    <property type="entry name" value="Ser/Thr_Kinases-Pseudokinases"/>
</dbReference>
<name>A0AAV1USM7_9STRA</name>
<protein>
    <recommendedName>
        <fullName evidence="3">Protein kinase domain-containing protein</fullName>
    </recommendedName>
</protein>
<dbReference type="PROSITE" id="PS00108">
    <property type="entry name" value="PROTEIN_KINASE_ST"/>
    <property type="match status" value="1"/>
</dbReference>
<dbReference type="PANTHER" id="PTHR44329">
    <property type="entry name" value="SERINE/THREONINE-PROTEIN KINASE TNNI3K-RELATED"/>
    <property type="match status" value="1"/>
</dbReference>
<dbReference type="InterPro" id="IPR008271">
    <property type="entry name" value="Ser/Thr_kinase_AS"/>
</dbReference>
<dbReference type="GO" id="GO:0005524">
    <property type="term" value="F:ATP binding"/>
    <property type="evidence" value="ECO:0007669"/>
    <property type="project" value="InterPro"/>
</dbReference>
<sequence>MSMQALELYSDASCDRGVSTSIALGGACSSSDCSATIIAGSTYYAESSCLSDVYEYTQDFFDETPYLLVDMYAEPECSTYVGSSALAALGECVAAGSDDRHVVATLFTNGSALVTYYLDQTCTLPSSSSLLIPKGAITNHPCSNGRKYYSSLEGRATNGIDNSNSSESKDGISGVSITGIVVALVLLVVVASALLYKVHQQRRRSKRHPGQDPTQLDIVSSDGYEEHESPVKLQTSTGTGLSMNPHHRHAKIWDDDVVVAARIPRDQVKIEELLSRGGYGEVYIGRYKGSQVAVKMLLPEKKKAMSQVNAFLCEVKLMACLDHPRIVSFIGVAWDQLVDICVVSEYMSGGDLKALLTEYENRDHPVGFDHLKVKIAFHVAIALAYLHSCSPPVIHRDLKSKNILLDEAMDAKVTDFGISRERIDATMTGGVGTSFWMAPEVMMGERYDDKVDMFSFGVVLSELDSHVLPYASVGRSSTNRSSGTRNLPSAAILQMVAAGVLRVEFSEASPRSIVDLGLACVSLDPNERPTAAEAVQKLRRILTEEV</sequence>
<keyword evidence="2" id="KW-0812">Transmembrane</keyword>
<dbReference type="AlphaFoldDB" id="A0AAV1USM7"/>
<dbReference type="Proteomes" id="UP001162060">
    <property type="component" value="Unassembled WGS sequence"/>
</dbReference>
<feature type="region of interest" description="Disordered" evidence="1">
    <location>
        <begin position="201"/>
        <end position="240"/>
    </location>
</feature>
<dbReference type="GO" id="GO:0004674">
    <property type="term" value="F:protein serine/threonine kinase activity"/>
    <property type="evidence" value="ECO:0007669"/>
    <property type="project" value="TreeGrafter"/>
</dbReference>
<dbReference type="SUPFAM" id="SSF56112">
    <property type="entry name" value="Protein kinase-like (PK-like)"/>
    <property type="match status" value="1"/>
</dbReference>
<organism evidence="4 5">
    <name type="scientific">Peronospora matthiolae</name>
    <dbReference type="NCBI Taxonomy" id="2874970"/>
    <lineage>
        <taxon>Eukaryota</taxon>
        <taxon>Sar</taxon>
        <taxon>Stramenopiles</taxon>
        <taxon>Oomycota</taxon>
        <taxon>Peronosporomycetes</taxon>
        <taxon>Peronosporales</taxon>
        <taxon>Peronosporaceae</taxon>
        <taxon>Peronospora</taxon>
    </lineage>
</organism>
<dbReference type="EMBL" id="CAKLBY020000224">
    <property type="protein sequence ID" value="CAK7936390.1"/>
    <property type="molecule type" value="Genomic_DNA"/>
</dbReference>
<evidence type="ECO:0000313" key="5">
    <source>
        <dbReference type="Proteomes" id="UP001162060"/>
    </source>
</evidence>
<dbReference type="PANTHER" id="PTHR44329:SF214">
    <property type="entry name" value="PROTEIN KINASE DOMAIN-CONTAINING PROTEIN"/>
    <property type="match status" value="1"/>
</dbReference>
<dbReference type="InterPro" id="IPR000719">
    <property type="entry name" value="Prot_kinase_dom"/>
</dbReference>